<evidence type="ECO:0000313" key="1">
    <source>
        <dbReference type="EMBL" id="RNA30726.1"/>
    </source>
</evidence>
<proteinExistence type="predicted"/>
<sequence length="140" mass="16182">MSSLNKLPIVFVKIRSRIIFVAVPLFILVDPVIGSGPIIGHFDWVKADQRKTNNPGIFKTVVNLTGDKWCRKTTSNSDKNTNTVRMLVKYIFKLFSTNVWFVLHCFNRVYQSVFVPSDYGVTQFGYKDKPICQKFRIRSE</sequence>
<reference evidence="1 2" key="1">
    <citation type="journal article" date="2018" name="Sci. Rep.">
        <title>Genomic signatures of local adaptation to the degree of environmental predictability in rotifers.</title>
        <authorList>
            <person name="Franch-Gras L."/>
            <person name="Hahn C."/>
            <person name="Garcia-Roger E.M."/>
            <person name="Carmona M.J."/>
            <person name="Serra M."/>
            <person name="Gomez A."/>
        </authorList>
    </citation>
    <scope>NUCLEOTIDE SEQUENCE [LARGE SCALE GENOMIC DNA]</scope>
    <source>
        <strain evidence="1">HYR1</strain>
    </source>
</reference>
<accession>A0A3M7S4J3</accession>
<name>A0A3M7S4J3_BRAPC</name>
<evidence type="ECO:0000313" key="2">
    <source>
        <dbReference type="Proteomes" id="UP000276133"/>
    </source>
</evidence>
<dbReference type="Proteomes" id="UP000276133">
    <property type="component" value="Unassembled WGS sequence"/>
</dbReference>
<gene>
    <name evidence="1" type="ORF">BpHYR1_031632</name>
</gene>
<keyword evidence="2" id="KW-1185">Reference proteome</keyword>
<dbReference type="EMBL" id="REGN01002049">
    <property type="protein sequence ID" value="RNA30726.1"/>
    <property type="molecule type" value="Genomic_DNA"/>
</dbReference>
<dbReference type="AlphaFoldDB" id="A0A3M7S4J3"/>
<protein>
    <submittedName>
        <fullName evidence="1">Uncharacterized protein</fullName>
    </submittedName>
</protein>
<comment type="caution">
    <text evidence="1">The sequence shown here is derived from an EMBL/GenBank/DDBJ whole genome shotgun (WGS) entry which is preliminary data.</text>
</comment>
<organism evidence="1 2">
    <name type="scientific">Brachionus plicatilis</name>
    <name type="common">Marine rotifer</name>
    <name type="synonym">Brachionus muelleri</name>
    <dbReference type="NCBI Taxonomy" id="10195"/>
    <lineage>
        <taxon>Eukaryota</taxon>
        <taxon>Metazoa</taxon>
        <taxon>Spiralia</taxon>
        <taxon>Gnathifera</taxon>
        <taxon>Rotifera</taxon>
        <taxon>Eurotatoria</taxon>
        <taxon>Monogononta</taxon>
        <taxon>Pseudotrocha</taxon>
        <taxon>Ploima</taxon>
        <taxon>Brachionidae</taxon>
        <taxon>Brachionus</taxon>
    </lineage>
</organism>